<keyword evidence="1" id="KW-0472">Membrane</keyword>
<evidence type="ECO:0000313" key="2">
    <source>
        <dbReference type="EMBL" id="QGG95477.1"/>
    </source>
</evidence>
<keyword evidence="1" id="KW-1133">Transmembrane helix</keyword>
<dbReference type="EMBL" id="CP045851">
    <property type="protein sequence ID" value="QGG95477.1"/>
    <property type="molecule type" value="Genomic_DNA"/>
</dbReference>
<feature type="transmembrane region" description="Helical" evidence="1">
    <location>
        <begin position="332"/>
        <end position="351"/>
    </location>
</feature>
<feature type="transmembrane region" description="Helical" evidence="1">
    <location>
        <begin position="290"/>
        <end position="312"/>
    </location>
</feature>
<keyword evidence="3" id="KW-1185">Reference proteome</keyword>
<feature type="transmembrane region" description="Helical" evidence="1">
    <location>
        <begin position="185"/>
        <end position="202"/>
    </location>
</feature>
<reference evidence="2 3" key="1">
    <citation type="submission" date="2019-11" db="EMBL/GenBank/DDBJ databases">
        <authorList>
            <person name="He Y."/>
        </authorList>
    </citation>
    <scope>NUCLEOTIDE SEQUENCE [LARGE SCALE GENOMIC DNA]</scope>
    <source>
        <strain evidence="2 3">SCSIO 58843</strain>
    </source>
</reference>
<sequence>MDEAGGSADAATDGVASEGGLTLGWGLAAVLMAVAAYFGAAQLADNSFFTHLATGRIILDTGAVPSVDPYTFHGVGDPWTVQSWLVSLIYAALDESAGLWSVRVLHMVLAIGVALVTWWLGREAPTAIGRFLVAAVGVVVGASFWVERPLMFGLVCFGLLWFLSERGPVWAVVPVMWVWVNSHGSFPLGLVLLGTLLVGRRLDGGELGRLTRVTGWAVLGTLVGGLASPVAGRILVFPVTLLERSEPLQAVSEWRSPDFSEWASRFFLAQLLLAVLAASRCRRWERVVPAVVFVAAAMLGARNVPVAALVLTPLLACGAPSLGQLQVRDRGNFGRALVAIGAAGVLVLALGMPRGDQLDLTGYPIAEILALEEEGILPAHDVRVAYRDRVGNYLEYRHGPNGTVFFDDRFDFYSVETFEEMIRLHGGRDVLAILDEYAIDVVIWELETSVADVLMASDQWTADDPVPLLEGSVAASDGTTGWRIFRRVDSEVGSGS</sequence>
<accession>A0A5Q2RN13</accession>
<feature type="transmembrane region" description="Helical" evidence="1">
    <location>
        <begin position="214"/>
        <end position="242"/>
    </location>
</feature>
<name>A0A5Q2RN13_9ACTN</name>
<proteinExistence type="predicted"/>
<evidence type="ECO:0000313" key="3">
    <source>
        <dbReference type="Proteomes" id="UP000334019"/>
    </source>
</evidence>
<organism evidence="2 3">
    <name type="scientific">Actinomarinicola tropica</name>
    <dbReference type="NCBI Taxonomy" id="2789776"/>
    <lineage>
        <taxon>Bacteria</taxon>
        <taxon>Bacillati</taxon>
        <taxon>Actinomycetota</taxon>
        <taxon>Acidimicrobiia</taxon>
        <taxon>Acidimicrobiales</taxon>
        <taxon>Iamiaceae</taxon>
        <taxon>Actinomarinicola</taxon>
    </lineage>
</organism>
<dbReference type="Proteomes" id="UP000334019">
    <property type="component" value="Chromosome"/>
</dbReference>
<dbReference type="KEGG" id="atq:GH723_10410"/>
<dbReference type="RefSeq" id="WP_153759584.1">
    <property type="nucleotide sequence ID" value="NZ_CP045851.1"/>
</dbReference>
<feature type="transmembrane region" description="Helical" evidence="1">
    <location>
        <begin position="20"/>
        <end position="40"/>
    </location>
</feature>
<feature type="transmembrane region" description="Helical" evidence="1">
    <location>
        <begin position="153"/>
        <end position="179"/>
    </location>
</feature>
<gene>
    <name evidence="2" type="ORF">GH723_10410</name>
</gene>
<feature type="transmembrane region" description="Helical" evidence="1">
    <location>
        <begin position="104"/>
        <end position="121"/>
    </location>
</feature>
<feature type="transmembrane region" description="Helical" evidence="1">
    <location>
        <begin position="127"/>
        <end position="146"/>
    </location>
</feature>
<evidence type="ECO:0000256" key="1">
    <source>
        <dbReference type="SAM" id="Phobius"/>
    </source>
</evidence>
<protein>
    <recommendedName>
        <fullName evidence="4">Glycosyltransferase RgtA/B/C/D-like domain-containing protein</fullName>
    </recommendedName>
</protein>
<evidence type="ECO:0008006" key="4">
    <source>
        <dbReference type="Google" id="ProtNLM"/>
    </source>
</evidence>
<dbReference type="AlphaFoldDB" id="A0A5Q2RN13"/>
<keyword evidence="1" id="KW-0812">Transmembrane</keyword>